<evidence type="ECO:0000313" key="4">
    <source>
        <dbReference type="Proteomes" id="UP001516023"/>
    </source>
</evidence>
<gene>
    <name evidence="3" type="ORF">HJC23_009247</name>
</gene>
<name>A0ABD3Q507_9STRA</name>
<evidence type="ECO:0000256" key="1">
    <source>
        <dbReference type="SAM" id="MobiDB-lite"/>
    </source>
</evidence>
<dbReference type="EMBL" id="JABMIG020000070">
    <property type="protein sequence ID" value="KAL3795534.1"/>
    <property type="molecule type" value="Genomic_DNA"/>
</dbReference>
<dbReference type="AlphaFoldDB" id="A0ABD3Q507"/>
<accession>A0ABD3Q507</accession>
<sequence length="374" mass="39435">MTRSTASLSALAALLAVSHAFTTSSRPPIDVSSRRRVTKLFASGGIDAYAAQMAALSAAQAAPPPPAPTTASPAPSQASPTVPPSLFSGATTASSAIASLSASQSNILSRVASSIPDLAPKPDLSYDASSGLMVNGLPVVLDARDAPGPANIAWLSSLCIDDTLSSFTVFNGPLTDVPHLISRCAITDDNRMHFFLDFRPRAYGAYDLRNPDGTYPGPDTLGRKAFEYSGNRRDFDEKFGTVEVVQFLDGVVENLEGCVRLGQDMASLGELERITRGPLALDVVVPLSEHNINTIIAARETAANYWLAWALDPAHAHRPGAPINSQYVYDTKYKQNAYGALLNVYCGLYGQVDGEKLAVADSGPLDEAYVGGGS</sequence>
<feature type="signal peptide" evidence="2">
    <location>
        <begin position="1"/>
        <end position="20"/>
    </location>
</feature>
<evidence type="ECO:0000313" key="3">
    <source>
        <dbReference type="EMBL" id="KAL3795534.1"/>
    </source>
</evidence>
<comment type="caution">
    <text evidence="3">The sequence shown here is derived from an EMBL/GenBank/DDBJ whole genome shotgun (WGS) entry which is preliminary data.</text>
</comment>
<dbReference type="Proteomes" id="UP001516023">
    <property type="component" value="Unassembled WGS sequence"/>
</dbReference>
<feature type="chain" id="PRO_5044816104" evidence="2">
    <location>
        <begin position="21"/>
        <end position="374"/>
    </location>
</feature>
<organism evidence="3 4">
    <name type="scientific">Cyclotella cryptica</name>
    <dbReference type="NCBI Taxonomy" id="29204"/>
    <lineage>
        <taxon>Eukaryota</taxon>
        <taxon>Sar</taxon>
        <taxon>Stramenopiles</taxon>
        <taxon>Ochrophyta</taxon>
        <taxon>Bacillariophyta</taxon>
        <taxon>Coscinodiscophyceae</taxon>
        <taxon>Thalassiosirophycidae</taxon>
        <taxon>Stephanodiscales</taxon>
        <taxon>Stephanodiscaceae</taxon>
        <taxon>Cyclotella</taxon>
    </lineage>
</organism>
<protein>
    <submittedName>
        <fullName evidence="3">Uncharacterized protein</fullName>
    </submittedName>
</protein>
<keyword evidence="4" id="KW-1185">Reference proteome</keyword>
<keyword evidence="2" id="KW-0732">Signal</keyword>
<evidence type="ECO:0000256" key="2">
    <source>
        <dbReference type="SAM" id="SignalP"/>
    </source>
</evidence>
<feature type="region of interest" description="Disordered" evidence="1">
    <location>
        <begin position="60"/>
        <end position="85"/>
    </location>
</feature>
<feature type="compositionally biased region" description="Low complexity" evidence="1">
    <location>
        <begin position="69"/>
        <end position="85"/>
    </location>
</feature>
<proteinExistence type="predicted"/>
<reference evidence="3 4" key="1">
    <citation type="journal article" date="2020" name="G3 (Bethesda)">
        <title>Improved Reference Genome for Cyclotella cryptica CCMP332, a Model for Cell Wall Morphogenesis, Salinity Adaptation, and Lipid Production in Diatoms (Bacillariophyta).</title>
        <authorList>
            <person name="Roberts W.R."/>
            <person name="Downey K.M."/>
            <person name="Ruck E.C."/>
            <person name="Traller J.C."/>
            <person name="Alverson A.J."/>
        </authorList>
    </citation>
    <scope>NUCLEOTIDE SEQUENCE [LARGE SCALE GENOMIC DNA]</scope>
    <source>
        <strain evidence="3 4">CCMP332</strain>
    </source>
</reference>